<accession>A0A6I6J9N1</accession>
<dbReference type="Gene3D" id="1.50.10.100">
    <property type="entry name" value="Chondroitin AC/alginate lyase"/>
    <property type="match status" value="1"/>
</dbReference>
<proteinExistence type="predicted"/>
<evidence type="ECO:0000313" key="1">
    <source>
        <dbReference type="EMBL" id="QGY39355.1"/>
    </source>
</evidence>
<dbReference type="Proteomes" id="UP000428328">
    <property type="component" value="Chromosome"/>
</dbReference>
<evidence type="ECO:0000313" key="2">
    <source>
        <dbReference type="Proteomes" id="UP000428328"/>
    </source>
</evidence>
<dbReference type="AlphaFoldDB" id="A0A6I6J9N1"/>
<dbReference type="InterPro" id="IPR008929">
    <property type="entry name" value="Chondroitin_lyas"/>
</dbReference>
<dbReference type="RefSeq" id="WP_158946581.1">
    <property type="nucleotide sequence ID" value="NZ_CP046400.1"/>
</dbReference>
<dbReference type="EMBL" id="CP046400">
    <property type="protein sequence ID" value="QGY39355.1"/>
    <property type="molecule type" value="Genomic_DNA"/>
</dbReference>
<organism evidence="1 2">
    <name type="scientific">Pseudodesulfovibrio cashew</name>
    <dbReference type="NCBI Taxonomy" id="2678688"/>
    <lineage>
        <taxon>Bacteria</taxon>
        <taxon>Pseudomonadati</taxon>
        <taxon>Thermodesulfobacteriota</taxon>
        <taxon>Desulfovibrionia</taxon>
        <taxon>Desulfovibrionales</taxon>
        <taxon>Desulfovibrionaceae</taxon>
    </lineage>
</organism>
<reference evidence="1 2" key="1">
    <citation type="submission" date="2019-11" db="EMBL/GenBank/DDBJ databases">
        <authorList>
            <person name="Zheng R.K."/>
            <person name="Sun C.M."/>
        </authorList>
    </citation>
    <scope>NUCLEOTIDE SEQUENCE [LARGE SCALE GENOMIC DNA]</scope>
    <source>
        <strain evidence="1 2">SRB007</strain>
    </source>
</reference>
<gene>
    <name evidence="1" type="ORF">GM415_04210</name>
</gene>
<sequence length="584" mass="65126">MSEAMREKAGRAMSVRERRRFYERELLRYAPVFLSGLDRCPVSASSGSADREYWAWATKDFSNMDLQRGLLVPAYLYAVDFPGNEYHARPALLQWVERGVRFWIAGQDRSGAFNHMYPYESSWMAAAFTLVDLLETYKLLREEVPKDLGRDWLAAMERCCRCLLTRDETHGFISNHRLAAAAGLMGMAGLTGKARYRARATELANEISRRQSPEGWLLEYEGFDPGYQTLALHYLALYQDASGLGAVPGEEAQKALAVSAYFIHPDNSVGGEYGSRNCPHFFPGGFETFAAASPVAEALVSHGVAGLADGSSCGLADADVRNQVPMATSYVYAHRYAVAGGDRDAAELPWRRTFERFWPEAGLYVRSDNRAYWIFGGSKGGVVKCYAKEDGKLLFSSCGYEGSTASGKELSTLRWTTTPAMRIPGLNPGGERPVSDRTVSLSAPFYRFHSKRLMTPYRGLLFRLFVLSIGRIRLCNELFRKYVIQLFITRRDGSDCLLDRSLAFAGDGETVLSDQVTLGAVPPLESLREHASFVTMYMASARYFRRQELFQAWSSENLAGAFSDGALSRTRTVVFPDGQRDGEA</sequence>
<dbReference type="KEGG" id="psel:GM415_04210"/>
<keyword evidence="2" id="KW-1185">Reference proteome</keyword>
<dbReference type="SUPFAM" id="SSF48230">
    <property type="entry name" value="Chondroitin AC/alginate lyase"/>
    <property type="match status" value="1"/>
</dbReference>
<evidence type="ECO:0008006" key="3">
    <source>
        <dbReference type="Google" id="ProtNLM"/>
    </source>
</evidence>
<name>A0A6I6J9N1_9BACT</name>
<protein>
    <recommendedName>
        <fullName evidence="3">Heparin-sulfate lyase N-terminal domain-containing protein</fullName>
    </recommendedName>
</protein>